<proteinExistence type="predicted"/>
<reference evidence="1" key="2">
    <citation type="journal article" date="2015" name="Data Brief">
        <title>Shoot transcriptome of the giant reed, Arundo donax.</title>
        <authorList>
            <person name="Barrero R.A."/>
            <person name="Guerrero F.D."/>
            <person name="Moolhuijzen P."/>
            <person name="Goolsby J.A."/>
            <person name="Tidwell J."/>
            <person name="Bellgard S.E."/>
            <person name="Bellgard M.I."/>
        </authorList>
    </citation>
    <scope>NUCLEOTIDE SEQUENCE</scope>
    <source>
        <tissue evidence="1">Shoot tissue taken approximately 20 cm above the soil surface</tissue>
    </source>
</reference>
<sequence length="50" mass="5690">MFRSKLLMTWQQLITHRSFSRGALNELIFCNSLTASSHDASLCRTLGMSK</sequence>
<organism evidence="1">
    <name type="scientific">Arundo donax</name>
    <name type="common">Giant reed</name>
    <name type="synonym">Donax arundinaceus</name>
    <dbReference type="NCBI Taxonomy" id="35708"/>
    <lineage>
        <taxon>Eukaryota</taxon>
        <taxon>Viridiplantae</taxon>
        <taxon>Streptophyta</taxon>
        <taxon>Embryophyta</taxon>
        <taxon>Tracheophyta</taxon>
        <taxon>Spermatophyta</taxon>
        <taxon>Magnoliopsida</taxon>
        <taxon>Liliopsida</taxon>
        <taxon>Poales</taxon>
        <taxon>Poaceae</taxon>
        <taxon>PACMAD clade</taxon>
        <taxon>Arundinoideae</taxon>
        <taxon>Arundineae</taxon>
        <taxon>Arundo</taxon>
    </lineage>
</organism>
<dbReference type="AlphaFoldDB" id="A0A0A8Z4Y2"/>
<dbReference type="EMBL" id="GBRH01264029">
    <property type="protein sequence ID" value="JAD33866.1"/>
    <property type="molecule type" value="Transcribed_RNA"/>
</dbReference>
<name>A0A0A8Z4Y2_ARUDO</name>
<protein>
    <submittedName>
        <fullName evidence="1">Uncharacterized protein</fullName>
    </submittedName>
</protein>
<accession>A0A0A8Z4Y2</accession>
<evidence type="ECO:0000313" key="1">
    <source>
        <dbReference type="EMBL" id="JAD33866.1"/>
    </source>
</evidence>
<reference evidence="1" key="1">
    <citation type="submission" date="2014-09" db="EMBL/GenBank/DDBJ databases">
        <authorList>
            <person name="Magalhaes I.L.F."/>
            <person name="Oliveira U."/>
            <person name="Santos F.R."/>
            <person name="Vidigal T.H.D.A."/>
            <person name="Brescovit A.D."/>
            <person name="Santos A.J."/>
        </authorList>
    </citation>
    <scope>NUCLEOTIDE SEQUENCE</scope>
    <source>
        <tissue evidence="1">Shoot tissue taken approximately 20 cm above the soil surface</tissue>
    </source>
</reference>